<reference evidence="2" key="2">
    <citation type="submission" date="2015-07" db="EMBL/GenBank/DDBJ databases">
        <title>Plasmids, circular viruses and viroids from rat gut.</title>
        <authorList>
            <person name="Jorgensen T.J."/>
            <person name="Hansen M.A."/>
            <person name="Xu Z."/>
            <person name="Tabak M.A."/>
            <person name="Sorensen S.J."/>
            <person name="Hansen L.H."/>
        </authorList>
    </citation>
    <scope>NUCLEOTIDE SEQUENCE</scope>
    <source>
        <plasmid evidence="2">pRGRH0408</plasmid>
    </source>
</reference>
<dbReference type="InterPro" id="IPR016181">
    <property type="entry name" value="Acyl_CoA_acyltransferase"/>
</dbReference>
<dbReference type="SUPFAM" id="SSF55729">
    <property type="entry name" value="Acyl-CoA N-acyltransferases (Nat)"/>
    <property type="match status" value="1"/>
</dbReference>
<name>A0A0H5PYX7_9ZZZZ</name>
<dbReference type="AlphaFoldDB" id="A0A0H5PYX7"/>
<dbReference type="GO" id="GO:0016747">
    <property type="term" value="F:acyltransferase activity, transferring groups other than amino-acyl groups"/>
    <property type="evidence" value="ECO:0007669"/>
    <property type="project" value="InterPro"/>
</dbReference>
<geneLocation type="plasmid" evidence="2">
    <name>pRGRH0408</name>
</geneLocation>
<dbReference type="Pfam" id="PF13302">
    <property type="entry name" value="Acetyltransf_3"/>
    <property type="match status" value="1"/>
</dbReference>
<organism evidence="2">
    <name type="scientific">uncultured prokaryote</name>
    <dbReference type="NCBI Taxonomy" id="198431"/>
    <lineage>
        <taxon>unclassified sequences</taxon>
        <taxon>environmental samples</taxon>
    </lineage>
</organism>
<keyword evidence="2" id="KW-0614">Plasmid</keyword>
<dbReference type="InterPro" id="IPR000182">
    <property type="entry name" value="GNAT_dom"/>
</dbReference>
<accession>A0A0H5PYX7</accession>
<protein>
    <recommendedName>
        <fullName evidence="1">N-acetyltransferase domain-containing protein</fullName>
    </recommendedName>
</protein>
<evidence type="ECO:0000313" key="2">
    <source>
        <dbReference type="EMBL" id="CRY94931.1"/>
    </source>
</evidence>
<sequence>MNSNILGEKDGFLIRLAKAEDAAGYFEQNFCPLDQEVVRLTGCKEEFTKDEVVSFFMKSLKDDERYFFLIIAPDGSIIGESIINEIDWDLRCANFRIALFHSIERGKGIGTWATELTRDFAFEKLKLIKNTEKQTFII</sequence>
<dbReference type="EMBL" id="LN853054">
    <property type="protein sequence ID" value="CRY94931.1"/>
    <property type="molecule type" value="Genomic_DNA"/>
</dbReference>
<evidence type="ECO:0000259" key="1">
    <source>
        <dbReference type="Pfam" id="PF13302"/>
    </source>
</evidence>
<feature type="domain" description="N-acetyltransferase" evidence="1">
    <location>
        <begin position="13"/>
        <end position="127"/>
    </location>
</feature>
<proteinExistence type="predicted"/>
<reference evidence="2" key="1">
    <citation type="submission" date="2015-06" db="EMBL/GenBank/DDBJ databases">
        <authorList>
            <person name="Joergensen T."/>
        </authorList>
    </citation>
    <scope>NUCLEOTIDE SEQUENCE</scope>
    <source>
        <plasmid evidence="2">pRGRH0408</plasmid>
    </source>
</reference>
<dbReference type="Gene3D" id="3.40.630.30">
    <property type="match status" value="1"/>
</dbReference>